<sequence>MIRDAAYYKEWSTLNDLLKLQGFTWGYLEEKGIDYQYYLLDLYRMHVSEYERIVRATTRIADVLNRTVAFLQSSPGLYRDLHLPQNTWQAVQIPSQLFSYFAHLDLIVAGDDIRVIELNCDTPTGVVESAVCNEAVCRYFKVASPNRMEDAIRLAFAELRKAYAIPETDTVYFSSYGWHEEDRMTTKFVRRNSGLRETQYVPLSDIRVSSEGVFTARGEPIRWLYRLYPLEYFSRDKGENGLAIGDIFLEHVASGKVRLINPPSAALCQAKGTLAVIWALHEANHPIYTEEQHQTIETYFLPTYVSAEALTGKKYVRKPVWGREGGGVSIVDEQGRMTASDNTPYYATQPMVYQKYTPMPQVTVKTWEGSYTGSMLVGSFLIGGVPSGLFLRVGSPITGNLSMFLPITVESGR</sequence>
<protein>
    <submittedName>
        <fullName evidence="7">Glutathionylspermidine synthase family protein</fullName>
    </submittedName>
</protein>
<name>A0ABY6YXH8_9BACL</name>
<accession>A0ABY6YXH8</accession>
<proteinExistence type="predicted"/>
<evidence type="ECO:0000259" key="6">
    <source>
        <dbReference type="Pfam" id="PF03738"/>
    </source>
</evidence>
<keyword evidence="4" id="KW-0067">ATP-binding</keyword>
<dbReference type="SUPFAM" id="SSF52440">
    <property type="entry name" value="PreATP-grasp domain"/>
    <property type="match status" value="1"/>
</dbReference>
<evidence type="ECO:0000256" key="4">
    <source>
        <dbReference type="ARBA" id="ARBA00022840"/>
    </source>
</evidence>
<organism evidence="7 8">
    <name type="scientific">Alicyclobacillus dauci</name>
    <dbReference type="NCBI Taxonomy" id="1475485"/>
    <lineage>
        <taxon>Bacteria</taxon>
        <taxon>Bacillati</taxon>
        <taxon>Bacillota</taxon>
        <taxon>Bacilli</taxon>
        <taxon>Bacillales</taxon>
        <taxon>Alicyclobacillaceae</taxon>
        <taxon>Alicyclobacillus</taxon>
    </lineage>
</organism>
<dbReference type="Proteomes" id="UP001164803">
    <property type="component" value="Chromosome"/>
</dbReference>
<dbReference type="InterPro" id="IPR016185">
    <property type="entry name" value="PreATP-grasp_dom_sf"/>
</dbReference>
<evidence type="ECO:0000313" key="8">
    <source>
        <dbReference type="Proteomes" id="UP001164803"/>
    </source>
</evidence>
<evidence type="ECO:0000256" key="2">
    <source>
        <dbReference type="ARBA" id="ARBA00022723"/>
    </source>
</evidence>
<dbReference type="Gene3D" id="3.30.1490.330">
    <property type="match status" value="1"/>
</dbReference>
<keyword evidence="5" id="KW-0460">Magnesium</keyword>
<gene>
    <name evidence="7" type="ORF">NZD86_13420</name>
</gene>
<reference evidence="7" key="1">
    <citation type="submission" date="2022-08" db="EMBL/GenBank/DDBJ databases">
        <title>Alicyclobacillus dauci DSM2870, complete genome.</title>
        <authorList>
            <person name="Wang Q."/>
            <person name="Cai R."/>
            <person name="Wang Z."/>
        </authorList>
    </citation>
    <scope>NUCLEOTIDE SEQUENCE</scope>
    <source>
        <strain evidence="7">DSM 28700</strain>
    </source>
</reference>
<evidence type="ECO:0000256" key="1">
    <source>
        <dbReference type="ARBA" id="ARBA00022598"/>
    </source>
</evidence>
<evidence type="ECO:0000256" key="5">
    <source>
        <dbReference type="ARBA" id="ARBA00022842"/>
    </source>
</evidence>
<dbReference type="InterPro" id="IPR005494">
    <property type="entry name" value="GSPS_pre-ATP-grasp-like_dom"/>
</dbReference>
<keyword evidence="3" id="KW-0547">Nucleotide-binding</keyword>
<feature type="domain" description="Glutathionylspermidine synthase pre-ATP-grasp-like" evidence="6">
    <location>
        <begin position="18"/>
        <end position="408"/>
    </location>
</feature>
<evidence type="ECO:0000313" key="7">
    <source>
        <dbReference type="EMBL" id="WAH35307.1"/>
    </source>
</evidence>
<keyword evidence="2" id="KW-0479">Metal-binding</keyword>
<dbReference type="RefSeq" id="WP_268042416.1">
    <property type="nucleotide sequence ID" value="NZ_CP104064.1"/>
</dbReference>
<dbReference type="EMBL" id="CP104064">
    <property type="protein sequence ID" value="WAH35307.1"/>
    <property type="molecule type" value="Genomic_DNA"/>
</dbReference>
<keyword evidence="8" id="KW-1185">Reference proteome</keyword>
<dbReference type="Pfam" id="PF03738">
    <property type="entry name" value="GSP_synth"/>
    <property type="match status" value="1"/>
</dbReference>
<keyword evidence="1" id="KW-0436">Ligase</keyword>
<evidence type="ECO:0000256" key="3">
    <source>
        <dbReference type="ARBA" id="ARBA00022741"/>
    </source>
</evidence>
<dbReference type="SUPFAM" id="SSF56059">
    <property type="entry name" value="Glutathione synthetase ATP-binding domain-like"/>
    <property type="match status" value="1"/>
</dbReference>